<dbReference type="InterPro" id="IPR002905">
    <property type="entry name" value="Trm1"/>
</dbReference>
<evidence type="ECO:0000256" key="3">
    <source>
        <dbReference type="ARBA" id="ARBA00022679"/>
    </source>
</evidence>
<dbReference type="PANTHER" id="PTHR10631">
    <property type="entry name" value="N 2 ,N 2 -DIMETHYLGUANOSINE TRNA METHYLTRANSFERASE"/>
    <property type="match status" value="1"/>
</dbReference>
<keyword evidence="5 9" id="KW-0819">tRNA processing</keyword>
<dbReference type="PROSITE" id="PS51626">
    <property type="entry name" value="SAM_MT_TRM1"/>
    <property type="match status" value="1"/>
</dbReference>
<dbReference type="EC" id="2.1.1.216" evidence="7"/>
<comment type="similarity">
    <text evidence="9">Belongs to the class I-like SAM-binding methyltransferase superfamily. Trm1 family.</text>
</comment>
<comment type="caution">
    <text evidence="10">The sequence shown here is derived from an EMBL/GenBank/DDBJ whole genome shotgun (WGS) entry which is preliminary data.</text>
</comment>
<dbReference type="EMBL" id="JADCNL010000005">
    <property type="protein sequence ID" value="KAG0481400.1"/>
    <property type="molecule type" value="Genomic_DNA"/>
</dbReference>
<reference evidence="10 11" key="1">
    <citation type="journal article" date="2020" name="Nat. Food">
        <title>A phased Vanilla planifolia genome enables genetic improvement of flavour and production.</title>
        <authorList>
            <person name="Hasing T."/>
            <person name="Tang H."/>
            <person name="Brym M."/>
            <person name="Khazi F."/>
            <person name="Huang T."/>
            <person name="Chambers A.H."/>
        </authorList>
    </citation>
    <scope>NUCLEOTIDE SEQUENCE [LARGE SCALE GENOMIC DNA]</scope>
    <source>
        <tissue evidence="10">Leaf</tissue>
    </source>
</reference>
<evidence type="ECO:0000256" key="6">
    <source>
        <dbReference type="ARBA" id="ARBA00022884"/>
    </source>
</evidence>
<name>A0A835QX77_VANPL</name>
<evidence type="ECO:0000256" key="5">
    <source>
        <dbReference type="ARBA" id="ARBA00022694"/>
    </source>
</evidence>
<evidence type="ECO:0000313" key="10">
    <source>
        <dbReference type="EMBL" id="KAG0481400.1"/>
    </source>
</evidence>
<dbReference type="Pfam" id="PF02005">
    <property type="entry name" value="TRM"/>
    <property type="match status" value="1"/>
</dbReference>
<evidence type="ECO:0000256" key="1">
    <source>
        <dbReference type="ARBA" id="ARBA00022555"/>
    </source>
</evidence>
<gene>
    <name evidence="10" type="ORF">HPP92_012258</name>
</gene>
<dbReference type="GO" id="GO:0000049">
    <property type="term" value="F:tRNA binding"/>
    <property type="evidence" value="ECO:0007669"/>
    <property type="project" value="UniProtKB-UniRule"/>
</dbReference>
<dbReference type="Proteomes" id="UP000636800">
    <property type="component" value="Chromosome 5"/>
</dbReference>
<dbReference type="SUPFAM" id="SSF53335">
    <property type="entry name" value="S-adenosyl-L-methionine-dependent methyltransferases"/>
    <property type="match status" value="1"/>
</dbReference>
<comment type="catalytic activity">
    <reaction evidence="8">
        <text>guanosine(26) in tRNA + 2 S-adenosyl-L-methionine = N(2)-dimethylguanosine(26) in tRNA + 2 S-adenosyl-L-homocysteine + 2 H(+)</text>
        <dbReference type="Rhea" id="RHEA:43140"/>
        <dbReference type="Rhea" id="RHEA-COMP:10359"/>
        <dbReference type="Rhea" id="RHEA-COMP:10360"/>
        <dbReference type="ChEBI" id="CHEBI:15378"/>
        <dbReference type="ChEBI" id="CHEBI:57856"/>
        <dbReference type="ChEBI" id="CHEBI:59789"/>
        <dbReference type="ChEBI" id="CHEBI:74269"/>
        <dbReference type="ChEBI" id="CHEBI:74513"/>
        <dbReference type="EC" id="2.1.1.216"/>
    </reaction>
</comment>
<evidence type="ECO:0000256" key="9">
    <source>
        <dbReference type="PROSITE-ProRule" id="PRU00958"/>
    </source>
</evidence>
<dbReference type="AlphaFoldDB" id="A0A835QX77"/>
<sequence>MVDDDQVRDQRRRRKRTGRCSVGVEMRLGKPESVVAGEVRWDKDGPRPVATGLQRRRRFEEPMDYKVVAKNLIRYDGPFTRLVYNAQHGGRRDELNDYTIIKEGEAEILMHSSNTVFFNKAQEFFKINGVFFSKFKADVSAEPIKTSLKVHRVLDAPKVLEALAASGLRALRYAQEVDGIGPIIALDNDEESIKACKRNIKFNGSTVCSKVEAYHADARVYMLTNQKKFDAVDLDPYGSPSVFWIRCTVGLLMVDFNVHSH</sequence>
<proteinExistence type="inferred from homology"/>
<keyword evidence="3 9" id="KW-0808">Transferase</keyword>
<keyword evidence="1 9" id="KW-0820">tRNA-binding</keyword>
<evidence type="ECO:0000256" key="4">
    <source>
        <dbReference type="ARBA" id="ARBA00022691"/>
    </source>
</evidence>
<protein>
    <recommendedName>
        <fullName evidence="7">tRNA (guanine(26)-N(2))-dimethyltransferase</fullName>
        <ecNumber evidence="7">2.1.1.216</ecNumber>
    </recommendedName>
</protein>
<evidence type="ECO:0000313" key="11">
    <source>
        <dbReference type="Proteomes" id="UP000636800"/>
    </source>
</evidence>
<dbReference type="InterPro" id="IPR029063">
    <property type="entry name" value="SAM-dependent_MTases_sf"/>
</dbReference>
<evidence type="ECO:0000256" key="2">
    <source>
        <dbReference type="ARBA" id="ARBA00022603"/>
    </source>
</evidence>
<dbReference type="GO" id="GO:0160104">
    <property type="term" value="F:tRNA (guanine(26)-N2)-dimethyltransferase activity"/>
    <property type="evidence" value="ECO:0007669"/>
    <property type="project" value="UniProtKB-EC"/>
</dbReference>
<keyword evidence="11" id="KW-1185">Reference proteome</keyword>
<keyword evidence="6 9" id="KW-0694">RNA-binding</keyword>
<dbReference type="GO" id="GO:0005634">
    <property type="term" value="C:nucleus"/>
    <property type="evidence" value="ECO:0007669"/>
    <property type="project" value="TreeGrafter"/>
</dbReference>
<dbReference type="PANTHER" id="PTHR10631:SF3">
    <property type="entry name" value="TRNA (GUANINE(26)-N(2))-DIMETHYLTRANSFERASE"/>
    <property type="match status" value="1"/>
</dbReference>
<accession>A0A835QX77</accession>
<organism evidence="10 11">
    <name type="scientific">Vanilla planifolia</name>
    <name type="common">Vanilla</name>
    <dbReference type="NCBI Taxonomy" id="51239"/>
    <lineage>
        <taxon>Eukaryota</taxon>
        <taxon>Viridiplantae</taxon>
        <taxon>Streptophyta</taxon>
        <taxon>Embryophyta</taxon>
        <taxon>Tracheophyta</taxon>
        <taxon>Spermatophyta</taxon>
        <taxon>Magnoliopsida</taxon>
        <taxon>Liliopsida</taxon>
        <taxon>Asparagales</taxon>
        <taxon>Orchidaceae</taxon>
        <taxon>Vanilloideae</taxon>
        <taxon>Vanilleae</taxon>
        <taxon>Vanilla</taxon>
    </lineage>
</organism>
<keyword evidence="4 9" id="KW-0949">S-adenosyl-L-methionine</keyword>
<dbReference type="Gene3D" id="3.40.50.150">
    <property type="entry name" value="Vaccinia Virus protein VP39"/>
    <property type="match status" value="1"/>
</dbReference>
<keyword evidence="2 9" id="KW-0489">Methyltransferase</keyword>
<evidence type="ECO:0000256" key="7">
    <source>
        <dbReference type="ARBA" id="ARBA00039099"/>
    </source>
</evidence>
<dbReference type="OrthoDB" id="619632at2759"/>
<evidence type="ECO:0000256" key="8">
    <source>
        <dbReference type="ARBA" id="ARBA00051897"/>
    </source>
</evidence>
<dbReference type="GO" id="GO:0002940">
    <property type="term" value="P:tRNA N2-guanine methylation"/>
    <property type="evidence" value="ECO:0007669"/>
    <property type="project" value="TreeGrafter"/>
</dbReference>